<dbReference type="CDD" id="cd00229">
    <property type="entry name" value="SGNH_hydrolase"/>
    <property type="match status" value="1"/>
</dbReference>
<protein>
    <submittedName>
        <fullName evidence="2">SGNH/GDSL hydrolase family protein</fullName>
    </submittedName>
</protein>
<reference evidence="2 3" key="1">
    <citation type="submission" date="2021-07" db="EMBL/GenBank/DDBJ databases">
        <title>Mesonia aestuariivivens sp. nov., isolated from a tidal flat.</title>
        <authorList>
            <person name="Kim Y.-O."/>
            <person name="Yoon J.-H."/>
        </authorList>
    </citation>
    <scope>NUCLEOTIDE SEQUENCE [LARGE SCALE GENOMIC DNA]</scope>
    <source>
        <strain evidence="2 3">JHPTF-M18</strain>
    </source>
</reference>
<evidence type="ECO:0000259" key="1">
    <source>
        <dbReference type="Pfam" id="PF13472"/>
    </source>
</evidence>
<dbReference type="GO" id="GO:0016787">
    <property type="term" value="F:hydrolase activity"/>
    <property type="evidence" value="ECO:0007669"/>
    <property type="project" value="UniProtKB-KW"/>
</dbReference>
<gene>
    <name evidence="2" type="ORF">KW502_06895</name>
</gene>
<comment type="caution">
    <text evidence="2">The sequence shown here is derived from an EMBL/GenBank/DDBJ whole genome shotgun (WGS) entry which is preliminary data.</text>
</comment>
<proteinExistence type="predicted"/>
<dbReference type="Proteomes" id="UP000719267">
    <property type="component" value="Unassembled WGS sequence"/>
</dbReference>
<accession>A0ABS6W117</accession>
<keyword evidence="2" id="KW-0378">Hydrolase</keyword>
<dbReference type="InterPro" id="IPR013830">
    <property type="entry name" value="SGNH_hydro"/>
</dbReference>
<keyword evidence="3" id="KW-1185">Reference proteome</keyword>
<dbReference type="Pfam" id="PF13472">
    <property type="entry name" value="Lipase_GDSL_2"/>
    <property type="match status" value="1"/>
</dbReference>
<dbReference type="RefSeq" id="WP_219039813.1">
    <property type="nucleotide sequence ID" value="NZ_JAHWDF010000006.1"/>
</dbReference>
<evidence type="ECO:0000313" key="2">
    <source>
        <dbReference type="EMBL" id="MBW2961522.1"/>
    </source>
</evidence>
<dbReference type="InterPro" id="IPR051532">
    <property type="entry name" value="Ester_Hydrolysis_Enzymes"/>
</dbReference>
<dbReference type="EMBL" id="JAHWDF010000006">
    <property type="protein sequence ID" value="MBW2961522.1"/>
    <property type="molecule type" value="Genomic_DNA"/>
</dbReference>
<name>A0ABS6W117_9FLAO</name>
<sequence>MIIFFNTHSQSLKKNLVRFSSSFILIVLISCSFSNSKNEFEKLPNSIKVIDTVGTYFIKVKGNKLEFSSKHPKITNPLLYNDNLRDFNFNGLYRISDKEGNTGFFRFGWINYAENKNIISNLNWFYNDFKLDQEFKEYIIESIKIDKEQQGKLRICTIGDSQTWWSEASILRKQLHILNPDFFFVGSNTDIFSYPHEAEGGDSTGELLARINKVPEADYYTLLIGTNDWQEDISESFNNIKRIIAHLLQKSPNAKIFYLTPLPTANRERDKFNKKLKENVLTFIENNNHISVVNIGEKMRDEKNWKSKYLTADGLHPNKEGVYLMAKQITSAINYQKD</sequence>
<feature type="domain" description="SGNH hydrolase-type esterase" evidence="1">
    <location>
        <begin position="197"/>
        <end position="321"/>
    </location>
</feature>
<dbReference type="PANTHER" id="PTHR30383">
    <property type="entry name" value="THIOESTERASE 1/PROTEASE 1/LYSOPHOSPHOLIPASE L1"/>
    <property type="match status" value="1"/>
</dbReference>
<organism evidence="2 3">
    <name type="scientific">Mesonia aestuariivivens</name>
    <dbReference type="NCBI Taxonomy" id="2796128"/>
    <lineage>
        <taxon>Bacteria</taxon>
        <taxon>Pseudomonadati</taxon>
        <taxon>Bacteroidota</taxon>
        <taxon>Flavobacteriia</taxon>
        <taxon>Flavobacteriales</taxon>
        <taxon>Flavobacteriaceae</taxon>
        <taxon>Mesonia</taxon>
    </lineage>
</organism>
<evidence type="ECO:0000313" key="3">
    <source>
        <dbReference type="Proteomes" id="UP000719267"/>
    </source>
</evidence>